<sequence>MIERMARFNLGEWGRILLDYIIENPWGFMSAAFIYGVILLYAKYNYKTFIPKNMKKIIRENPNDSFNDLFAKWDVYKKELPWYILVPTKNELWARPLKYSNGDYQLMLNKDEYFKTEREMMNHYFHAETKNSIINKRKDNKTLN</sequence>
<gene>
    <name evidence="2" type="ORF">GIY11_11435</name>
</gene>
<proteinExistence type="predicted"/>
<evidence type="ECO:0000313" key="2">
    <source>
        <dbReference type="EMBL" id="MRI82622.1"/>
    </source>
</evidence>
<dbReference type="EMBL" id="WJQR01000014">
    <property type="protein sequence ID" value="MRI82622.1"/>
    <property type="molecule type" value="Genomic_DNA"/>
</dbReference>
<keyword evidence="1" id="KW-1133">Transmembrane helix</keyword>
<keyword evidence="1" id="KW-0812">Transmembrane</keyword>
<dbReference type="RefSeq" id="WP_153862688.1">
    <property type="nucleotide sequence ID" value="NZ_WJQR01000014.1"/>
</dbReference>
<dbReference type="AlphaFoldDB" id="A0A844BWT3"/>
<keyword evidence="1" id="KW-0472">Membrane</keyword>
<feature type="transmembrane region" description="Helical" evidence="1">
    <location>
        <begin position="26"/>
        <end position="46"/>
    </location>
</feature>
<reference evidence="2 3" key="1">
    <citation type="submission" date="2019-11" db="EMBL/GenBank/DDBJ databases">
        <title>Characterisation of Fundicoccus ignavus gen. nov. sp. nov., a novel genus of the family Aerococcaceae isolated from bulk tank milk.</title>
        <authorList>
            <person name="Siebert A."/>
            <person name="Huptas C."/>
            <person name="Wenning M."/>
            <person name="Scherer S."/>
            <person name="Doll E.V."/>
        </authorList>
    </citation>
    <scope>NUCLEOTIDE SEQUENCE [LARGE SCALE GENOMIC DNA]</scope>
    <source>
        <strain evidence="2 3">DSM 109653</strain>
    </source>
</reference>
<organism evidence="2 3">
    <name type="scientific">Fundicoccus ignavus</name>
    <dbReference type="NCBI Taxonomy" id="2664442"/>
    <lineage>
        <taxon>Bacteria</taxon>
        <taxon>Bacillati</taxon>
        <taxon>Bacillota</taxon>
        <taxon>Bacilli</taxon>
        <taxon>Lactobacillales</taxon>
        <taxon>Aerococcaceae</taxon>
        <taxon>Fundicoccus</taxon>
    </lineage>
</organism>
<protein>
    <submittedName>
        <fullName evidence="2">Uncharacterized protein</fullName>
    </submittedName>
</protein>
<name>A0A844BWT3_9LACT</name>
<accession>A0A844BWT3</accession>
<evidence type="ECO:0000256" key="1">
    <source>
        <dbReference type="SAM" id="Phobius"/>
    </source>
</evidence>
<dbReference type="Proteomes" id="UP000469870">
    <property type="component" value="Unassembled WGS sequence"/>
</dbReference>
<evidence type="ECO:0000313" key="3">
    <source>
        <dbReference type="Proteomes" id="UP000469870"/>
    </source>
</evidence>
<comment type="caution">
    <text evidence="2">The sequence shown here is derived from an EMBL/GenBank/DDBJ whole genome shotgun (WGS) entry which is preliminary data.</text>
</comment>